<proteinExistence type="inferred from homology"/>
<dbReference type="InterPro" id="IPR013249">
    <property type="entry name" value="RNA_pol_sigma70_r4_t2"/>
</dbReference>
<dbReference type="RefSeq" id="WP_054727574.1">
    <property type="nucleotide sequence ID" value="NZ_CP012898.1"/>
</dbReference>
<organism evidence="6 7">
    <name type="scientific">Pseudalgibacter alginicilyticus</name>
    <dbReference type="NCBI Taxonomy" id="1736674"/>
    <lineage>
        <taxon>Bacteria</taxon>
        <taxon>Pseudomonadati</taxon>
        <taxon>Bacteroidota</taxon>
        <taxon>Flavobacteriia</taxon>
        <taxon>Flavobacteriales</taxon>
        <taxon>Flavobacteriaceae</taxon>
        <taxon>Pseudalgibacter</taxon>
    </lineage>
</organism>
<dbReference type="AlphaFoldDB" id="A0A0P0CLP9"/>
<dbReference type="PANTHER" id="PTHR43133:SF46">
    <property type="entry name" value="RNA POLYMERASE SIGMA-70 FACTOR ECF SUBFAMILY"/>
    <property type="match status" value="1"/>
</dbReference>
<gene>
    <name evidence="6" type="ORF">APS56_09650</name>
</gene>
<keyword evidence="2" id="KW-0805">Transcription regulation</keyword>
<evidence type="ECO:0000256" key="2">
    <source>
        <dbReference type="ARBA" id="ARBA00023015"/>
    </source>
</evidence>
<dbReference type="SUPFAM" id="SSF88946">
    <property type="entry name" value="Sigma2 domain of RNA polymerase sigma factors"/>
    <property type="match status" value="1"/>
</dbReference>
<evidence type="ECO:0000259" key="5">
    <source>
        <dbReference type="Pfam" id="PF08281"/>
    </source>
</evidence>
<dbReference type="InterPro" id="IPR014284">
    <property type="entry name" value="RNA_pol_sigma-70_dom"/>
</dbReference>
<dbReference type="Gene3D" id="1.10.10.10">
    <property type="entry name" value="Winged helix-like DNA-binding domain superfamily/Winged helix DNA-binding domain"/>
    <property type="match status" value="1"/>
</dbReference>
<dbReference type="SUPFAM" id="SSF88659">
    <property type="entry name" value="Sigma3 and sigma4 domains of RNA polymerase sigma factors"/>
    <property type="match status" value="1"/>
</dbReference>
<dbReference type="Pfam" id="PF08281">
    <property type="entry name" value="Sigma70_r4_2"/>
    <property type="match status" value="1"/>
</dbReference>
<dbReference type="Gene3D" id="1.10.1740.10">
    <property type="match status" value="1"/>
</dbReference>
<accession>A0A0P0CLP9</accession>
<dbReference type="STRING" id="1736674.APS56_09650"/>
<evidence type="ECO:0000313" key="7">
    <source>
        <dbReference type="Proteomes" id="UP000057981"/>
    </source>
</evidence>
<comment type="similarity">
    <text evidence="1">Belongs to the sigma-70 factor family. ECF subfamily.</text>
</comment>
<dbReference type="PATRIC" id="fig|1736674.3.peg.1972"/>
<dbReference type="GO" id="GO:0003677">
    <property type="term" value="F:DNA binding"/>
    <property type="evidence" value="ECO:0007669"/>
    <property type="project" value="InterPro"/>
</dbReference>
<protein>
    <submittedName>
        <fullName evidence="6">RNA polymerase subunit sigma-24</fullName>
    </submittedName>
</protein>
<dbReference type="KEGG" id="ahz:APS56_09650"/>
<dbReference type="EMBL" id="CP012898">
    <property type="protein sequence ID" value="ALJ05371.1"/>
    <property type="molecule type" value="Genomic_DNA"/>
</dbReference>
<sequence length="185" mass="22117">MYSNIELAKHIANSDEVAFSRLYNRLWEKLYVFAQSIIMDENDAKDIIQEVWLDYWKRRNEICTDFIEAYLYQAVRYKTYNVLRDAKFNKVQLEVSNEVLTDSIVELNHDLEETNLRLNSYITKLPTRCREIFTLSRYEGFNNEEIAHKVGVSKRTVENQISIALNLIRKNMEKIIYLLFILINF</sequence>
<keyword evidence="7" id="KW-1185">Reference proteome</keyword>
<reference evidence="6 7" key="1">
    <citation type="submission" date="2015-10" db="EMBL/GenBank/DDBJ databases">
        <authorList>
            <person name="Gilbert D.G."/>
        </authorList>
    </citation>
    <scope>NUCLEOTIDE SEQUENCE [LARGE SCALE GENOMIC DNA]</scope>
    <source>
        <strain evidence="7">HZ-22</strain>
    </source>
</reference>
<dbReference type="NCBIfam" id="TIGR02985">
    <property type="entry name" value="Sig70_bacteroi1"/>
    <property type="match status" value="1"/>
</dbReference>
<dbReference type="InterPro" id="IPR013325">
    <property type="entry name" value="RNA_pol_sigma_r2"/>
</dbReference>
<dbReference type="Proteomes" id="UP000057981">
    <property type="component" value="Chromosome"/>
</dbReference>
<dbReference type="InterPro" id="IPR036388">
    <property type="entry name" value="WH-like_DNA-bd_sf"/>
</dbReference>
<dbReference type="GO" id="GO:0006352">
    <property type="term" value="P:DNA-templated transcription initiation"/>
    <property type="evidence" value="ECO:0007669"/>
    <property type="project" value="InterPro"/>
</dbReference>
<feature type="domain" description="RNA polymerase sigma factor 70 region 4 type 2" evidence="5">
    <location>
        <begin position="118"/>
        <end position="164"/>
    </location>
</feature>
<dbReference type="InterPro" id="IPR014327">
    <property type="entry name" value="RNA_pol_sigma70_bacteroid"/>
</dbReference>
<name>A0A0P0CLP9_9FLAO</name>
<dbReference type="InterPro" id="IPR039425">
    <property type="entry name" value="RNA_pol_sigma-70-like"/>
</dbReference>
<evidence type="ECO:0000256" key="1">
    <source>
        <dbReference type="ARBA" id="ARBA00010641"/>
    </source>
</evidence>
<dbReference type="InterPro" id="IPR013324">
    <property type="entry name" value="RNA_pol_sigma_r3/r4-like"/>
</dbReference>
<keyword evidence="3" id="KW-0731">Sigma factor</keyword>
<evidence type="ECO:0000313" key="6">
    <source>
        <dbReference type="EMBL" id="ALJ05371.1"/>
    </source>
</evidence>
<keyword evidence="4" id="KW-0804">Transcription</keyword>
<dbReference type="NCBIfam" id="TIGR02937">
    <property type="entry name" value="sigma70-ECF"/>
    <property type="match status" value="1"/>
</dbReference>
<evidence type="ECO:0000256" key="4">
    <source>
        <dbReference type="ARBA" id="ARBA00023163"/>
    </source>
</evidence>
<dbReference type="GO" id="GO:0016987">
    <property type="term" value="F:sigma factor activity"/>
    <property type="evidence" value="ECO:0007669"/>
    <property type="project" value="UniProtKB-KW"/>
</dbReference>
<dbReference type="PANTHER" id="PTHR43133">
    <property type="entry name" value="RNA POLYMERASE ECF-TYPE SIGMA FACTO"/>
    <property type="match status" value="1"/>
</dbReference>
<evidence type="ECO:0000256" key="3">
    <source>
        <dbReference type="ARBA" id="ARBA00023082"/>
    </source>
</evidence>
<dbReference type="OrthoDB" id="665981at2"/>